<dbReference type="GO" id="GO:0006355">
    <property type="term" value="P:regulation of DNA-templated transcription"/>
    <property type="evidence" value="ECO:0007669"/>
    <property type="project" value="TreeGrafter"/>
</dbReference>
<dbReference type="SUPFAM" id="SSF81872">
    <property type="entry name" value="BRCA2 helical domain"/>
    <property type="match status" value="1"/>
</dbReference>
<dbReference type="SUPFAM" id="SSF81878">
    <property type="entry name" value="BRCA2 tower domain"/>
    <property type="match status" value="1"/>
</dbReference>
<protein>
    <recommendedName>
        <fullName evidence="7">BRCA2 OB1 domain-containing protein</fullName>
    </recommendedName>
</protein>
<dbReference type="PANTHER" id="PTHR11289:SF0">
    <property type="entry name" value="BREAST CANCER TYPE 2 SUSCEPTIBILITY PROTEIN"/>
    <property type="match status" value="1"/>
</dbReference>
<dbReference type="STRING" id="1754191.A0A1Y1VGH6"/>
<organism evidence="5 6">
    <name type="scientific">Piromyces finnis</name>
    <dbReference type="NCBI Taxonomy" id="1754191"/>
    <lineage>
        <taxon>Eukaryota</taxon>
        <taxon>Fungi</taxon>
        <taxon>Fungi incertae sedis</taxon>
        <taxon>Chytridiomycota</taxon>
        <taxon>Chytridiomycota incertae sedis</taxon>
        <taxon>Neocallimastigomycetes</taxon>
        <taxon>Neocallimastigales</taxon>
        <taxon>Neocallimastigaceae</taxon>
        <taxon>Piromyces</taxon>
    </lineage>
</organism>
<evidence type="ECO:0008006" key="7">
    <source>
        <dbReference type="Google" id="ProtNLM"/>
    </source>
</evidence>
<feature type="coiled-coil region" evidence="1">
    <location>
        <begin position="521"/>
        <end position="548"/>
    </location>
</feature>
<dbReference type="Pfam" id="PF09103">
    <property type="entry name" value="BRCA-2_OB1"/>
    <property type="match status" value="1"/>
</dbReference>
<dbReference type="Proteomes" id="UP000193719">
    <property type="component" value="Unassembled WGS sequence"/>
</dbReference>
<evidence type="ECO:0000256" key="1">
    <source>
        <dbReference type="SAM" id="Coils"/>
    </source>
</evidence>
<dbReference type="EMBL" id="MCFH01000009">
    <property type="protein sequence ID" value="ORX55527.1"/>
    <property type="molecule type" value="Genomic_DNA"/>
</dbReference>
<feature type="domain" description="BRCA2 OB1" evidence="3">
    <location>
        <begin position="1834"/>
        <end position="1955"/>
    </location>
</feature>
<feature type="domain" description="Breast cancer type 2 susceptibility protein helical" evidence="4">
    <location>
        <begin position="1714"/>
        <end position="1827"/>
    </location>
</feature>
<proteinExistence type="predicted"/>
<evidence type="ECO:0000313" key="5">
    <source>
        <dbReference type="EMBL" id="ORX55527.1"/>
    </source>
</evidence>
<keyword evidence="6" id="KW-1185">Reference proteome</keyword>
<feature type="region of interest" description="Disordered" evidence="2">
    <location>
        <begin position="379"/>
        <end position="404"/>
    </location>
</feature>
<evidence type="ECO:0000313" key="6">
    <source>
        <dbReference type="Proteomes" id="UP000193719"/>
    </source>
</evidence>
<gene>
    <name evidence="5" type="ORF">BCR36DRAFT_410443</name>
</gene>
<dbReference type="InterPro" id="IPR012340">
    <property type="entry name" value="NA-bd_OB-fold"/>
</dbReference>
<name>A0A1Y1VGH6_9FUNG</name>
<evidence type="ECO:0000259" key="3">
    <source>
        <dbReference type="Pfam" id="PF09103"/>
    </source>
</evidence>
<evidence type="ECO:0000256" key="2">
    <source>
        <dbReference type="SAM" id="MobiDB-lite"/>
    </source>
</evidence>
<feature type="region of interest" description="Disordered" evidence="2">
    <location>
        <begin position="441"/>
        <end position="461"/>
    </location>
</feature>
<dbReference type="InterPro" id="IPR015525">
    <property type="entry name" value="BRCA2"/>
</dbReference>
<reference evidence="5 6" key="1">
    <citation type="submission" date="2016-08" db="EMBL/GenBank/DDBJ databases">
        <title>Genomes of anaerobic fungi encode conserved fungal cellulosomes for biomass hydrolysis.</title>
        <authorList>
            <consortium name="DOE Joint Genome Institute"/>
            <person name="Haitjema C.H."/>
            <person name="Gilmore S.P."/>
            <person name="Henske J.K."/>
            <person name="Solomon K.V."/>
            <person name="De Groot R."/>
            <person name="Kuo A."/>
            <person name="Mondo S.J."/>
            <person name="Salamov A.A."/>
            <person name="Labutti K."/>
            <person name="Zhao Z."/>
            <person name="Chiniquy J."/>
            <person name="Barry K."/>
            <person name="Brewer H.M."/>
            <person name="Purvine S.O."/>
            <person name="Wright A.T."/>
            <person name="Boxma B."/>
            <person name="Van Alen T."/>
            <person name="Hackstein J.H."/>
            <person name="Baker S.E."/>
            <person name="Grigoriev I.V."/>
            <person name="O'Malley M.A."/>
        </authorList>
    </citation>
    <scope>NUCLEOTIDE SEQUENCE [LARGE SCALE GENOMIC DNA]</scope>
    <source>
        <strain evidence="6">finn</strain>
    </source>
</reference>
<dbReference type="GO" id="GO:0000724">
    <property type="term" value="P:double-strand break repair via homologous recombination"/>
    <property type="evidence" value="ECO:0007669"/>
    <property type="project" value="InterPro"/>
</dbReference>
<dbReference type="SUPFAM" id="SSF50249">
    <property type="entry name" value="Nucleic acid-binding proteins"/>
    <property type="match status" value="2"/>
</dbReference>
<comment type="caution">
    <text evidence="5">The sequence shown here is derived from an EMBL/GenBank/DDBJ whole genome shotgun (WGS) entry which is preliminary data.</text>
</comment>
<dbReference type="InterPro" id="IPR015252">
    <property type="entry name" value="BRCA2_hlx"/>
</dbReference>
<sequence>MLNSHSEEYCCKENEIKNFDSVYIIKHNSVWKNNCEYDSGNKLKKKLDSSIKKNNEKNFDKTNIVNDEILIYLNNEKEYSQDNDNLWQTRKGITPIKNEISKNQKKIHFETPKNGKNQIIRKKSSSLMSCFPSSPSSPVYTILNGKNDYQVLWSPSMETPTLNRTISRNPSNKINSNLVSPENIDKNNFKNYESKSKSLISFTTNIPIELEKSPHNITHILYNNNTPKNNLIYDKSNLTTPDSVDTNKTRKAKSSILEQLSLFKNAINDNKYLSSPMISPDDIKNINKDTLIPYHFRNLFYTNNKENTTTTTTTTNNNNNNKNEKAIEIKSSEVKYQMKSQNKNEYSIINKNESTKEIKQEILKDRNLDYNEHLSIDSLDSLNKSNHPENKRSMDSLTENVESPAKELKYSYNKKDYNKIYKPKSPTFTDDELVLLTPENKKHKTKRHHKHSCKKKKRACSQNTELEATPKLKRTKYISIEDYSDSEDSNFISFPSTNYIRTTPKIKNCYNKELLYNEYDIQNEKNDLNELSDTQSNLIRENNKKENSKIDLLNSDSLKDIYNIFDNDSVLDLINLDDEDRKSFLETPRIKKIYGVNDNELTSSLLVVQDSSISNKNVNSNDNFESFDYGSDNIDYNMVKENHIITQAYSLLDQNNNIKERSINSHLNNSDFNDNNMLTQKENINIDNHINELTNFYNEFNETVLSSNKNKNLVNSINNIKKQKSELESDFELVLNEIANQDYSLFDEDNSNLIQEIIKKDEVKEIDKELLKSEKNSNKKPVIIYKDENDYIKGSGYPYKEITLDQTNEGNNNVLDNSLIYEDSLPMPPIILDENNYIKSKLEKITFNGDKNTLTKISENNSESLNVRESLIELENHNNKLSNDMSKPNLKKVSKNLNNEDVIKQYISKSKMKTISEKKIERTNKIFDANLFDTNEKLKSNYTIEFVGFKTGNGKQLPKLSKEAISNAKKILGDDLFDDIEMKTGNNELKSESIEFVGFKTGHGKQLPKLSKEAISNAKKILGDDLFDDIEMKTENNELKSESTEFVGFKTGNGKQLPKLSKEAISNAKKILGDDLFDDIEMKTGNNELKSESIEFVGFKTGNGKQLPKLSKEAINDARKILGDDLFDDIEMKTENNELKSESTEFVGFKTGNGKQLPKLSKEAINNAKKILGDDLFDDIEMKTENNELKSESTEFVGFKTGNGKQLPKLSKEAISNAKKILGDDLFDDIEMKTGNNELKSESIEFVGFKTGNGKQLPKLSKEAINDARKILGDDLFDDIEMKTENNELKSESTEFVGFKTGNGKQLPKLSKEAINDARKILGDDLFDDIEMKTENNELKSESTEFVGFKTGNGKQLPKLSKEAISNAKKILGDDLFDDIEMKTENNELKSESTEFVGFKTGNGKQLPKLSKEAINDARKILGDDLFDDIEMKTENNELKSESTEFVGFKTGNGKQLPKLSKEAINNAKNILGDDLFDDIEMKTENRESKLGSMRYINNINNQKEAIKQRSKKIIIENNTPKPVINQSIKIINNKIFKRVCNNNKENVYNENEKNQKDKSNLKRNKLKENNINNFSKRYISNKKSSLNKNFNDNNDDIIKPLHTINKNNSNILKPNSVLPKTYKINNNNNNNNNNDNNKEILKQIIGVSVNNKISRLLNKKKLLSNRPFKSPLIVKPIENSSLQDNININTNNQQNKLIKDKNWIDIKKYENKRSLAEIFRFLPQNFSQKHIEKILCKDIAIMNPQIALDYRFKLNNTESWGSKEAYEELKKYNVNTNIATKDWVDNHYKWIIWKIASMVRTENSLYEEYWNKEKIIEQLLYRYNKENNLRKHSALKLIIERDNISTKYMILCVSNIIMNKKNENDNENETTKEHEIYLELTDGWYSINAQIDNILQDAVKDKKIFIGQKLCISGAKLIGSNDPLPVLEVNDAVRLNLVANSTRIAKWDTKLGYQNYKSFKISLNYIQPFGGQVSMIDVIIIKKYSICYSEKMNNGSYILRNQFEEEIEEEILNNMKMKQFQNEIDNYNKLSENKSKKIKNSRKLTMKELENLSNGEDLYEEMEKYADTYYFLNILSEYQRRILNEFINEKKTIEFENIKNDFLKKTNKINHKRNVSSFLRLKICDYFTKNKKNYEKKYVYLTIWNPNIKIINNINEGKRYQIFYPKAKPENNEMKYSLSLNNLNNIFEKPIEDEIVKNTLYKPRELMPFNSFASLTIGSEIDVVAYCLAIHDLDSDNNKMPLKYICILSDNTQNFLIVEVTSNVKLLRKRQNFQEPIFIRNLKIKGFNESCNLFISCINMYTEVKSHSSLNYEKEKYEILKNWSKTNQKDFNDQKLKSEEILNYIINPYASKPIINNNIYNINSISPPVPKRNMLLHSFNNNENNKRILNKIPELLDIAKLASNTNEQLDLINKIDNRLYNCPINNPLKHNYNNNNCINNNAIKNYLHSYPSKIPIQDNNEYLERDIHLKEWIRKSINCGTFSIYAHLIDLNINYNNPEKYINFKSSLTSSSIHNSPNKPQFTLIFDNGENTWNIELSEEQFLSFISMKNGEKSGCYHSIDDNFYKDVLIYLNKLFKKQSLNISFDPFKNDTHKKKLNSIINELLKENDISPKNQIITVSFFNDIIDQLYYYGILDIENAEVYEEDKDFEYNTIPMNQDTSSLISYKENKDGILNKNEPKESNQTNIKIENNNRPLWWNEGVLNAFESFRIKLWDSYQIRNKMSKDEFIVWTIRFGKIIKDEDLWNKFNSWIQEKKRFPEETSSTINTEIYNKNYKKGTNENENIFERDDFEVFESFMSELLLQYINNNDTIQTNTIPPLLLFYEKEWDYLIKLIIQWLKESEFKLILLKEKTIQSLSNNLIHKFVSIHRINNDNYLNKLLNELT</sequence>
<dbReference type="Gene3D" id="2.40.50.140">
    <property type="entry name" value="Nucleic acid-binding proteins"/>
    <property type="match status" value="2"/>
</dbReference>
<dbReference type="CDD" id="cd04493">
    <property type="entry name" value="BRCA2DBD_OB1"/>
    <property type="match status" value="1"/>
</dbReference>
<accession>A0A1Y1VGH6</accession>
<dbReference type="InterPro" id="IPR036315">
    <property type="entry name" value="BRCA2_hlx_sf"/>
</dbReference>
<dbReference type="PANTHER" id="PTHR11289">
    <property type="entry name" value="BREAST CANCER TYPE 2 SUSCEPTIBILITY PROTEIN BRCA2"/>
    <property type="match status" value="1"/>
</dbReference>
<feature type="coiled-coil region" evidence="1">
    <location>
        <begin position="710"/>
        <end position="737"/>
    </location>
</feature>
<reference evidence="5 6" key="2">
    <citation type="submission" date="2016-08" db="EMBL/GenBank/DDBJ databases">
        <title>Pervasive Adenine N6-methylation of Active Genes in Fungi.</title>
        <authorList>
            <consortium name="DOE Joint Genome Institute"/>
            <person name="Mondo S.J."/>
            <person name="Dannebaum R.O."/>
            <person name="Kuo R.C."/>
            <person name="Labutti K."/>
            <person name="Haridas S."/>
            <person name="Kuo A."/>
            <person name="Salamov A."/>
            <person name="Ahrendt S.R."/>
            <person name="Lipzen A."/>
            <person name="Sullivan W."/>
            <person name="Andreopoulos W.B."/>
            <person name="Clum A."/>
            <person name="Lindquist E."/>
            <person name="Daum C."/>
            <person name="Ramamoorthy G.K."/>
            <person name="Gryganskyi A."/>
            <person name="Culley D."/>
            <person name="Magnuson J.K."/>
            <person name="James T.Y."/>
            <person name="O'Malley M.A."/>
            <person name="Stajich J.E."/>
            <person name="Spatafora J.W."/>
            <person name="Visel A."/>
            <person name="Grigoriev I.V."/>
        </authorList>
    </citation>
    <scope>NUCLEOTIDE SEQUENCE [LARGE SCALE GENOMIC DNA]</scope>
    <source>
        <strain evidence="6">finn</strain>
    </source>
</reference>
<dbReference type="OrthoDB" id="21095at2759"/>
<feature type="compositionally biased region" description="Basic residues" evidence="2">
    <location>
        <begin position="441"/>
        <end position="459"/>
    </location>
</feature>
<dbReference type="InterPro" id="IPR015187">
    <property type="entry name" value="BRCA2_OB_1"/>
</dbReference>
<evidence type="ECO:0000259" key="4">
    <source>
        <dbReference type="Pfam" id="PF09169"/>
    </source>
</evidence>
<keyword evidence="1" id="KW-0175">Coiled coil</keyword>
<dbReference type="Pfam" id="PF09169">
    <property type="entry name" value="BRCA-2_helical"/>
    <property type="match status" value="1"/>
</dbReference>